<evidence type="ECO:0000313" key="2">
    <source>
        <dbReference type="EMBL" id="UFZ02621.1"/>
    </source>
</evidence>
<feature type="domain" description="Transcriptional regulator-like" evidence="1">
    <location>
        <begin position="5"/>
        <end position="60"/>
    </location>
</feature>
<accession>A0ABY3R725</accession>
<reference evidence="2" key="1">
    <citation type="journal article" date="2024" name="Antonie Van Leeuwenhoek">
        <title>Bradyrhizobium ontarionense sp. nov., a novel bacterial symbiont isolated from Aeschynomene indica (Indian jointvetch), harbours photosynthesis, nitrogen fixation and nitrous oxide (N2O) reductase genes.</title>
        <authorList>
            <person name="Bromfield E.S.P."/>
            <person name="Cloutier S."/>
        </authorList>
    </citation>
    <scope>NUCLEOTIDE SEQUENCE</scope>
    <source>
        <strain evidence="2">A19</strain>
    </source>
</reference>
<dbReference type="RefSeq" id="WP_231318407.1">
    <property type="nucleotide sequence ID" value="NZ_CP088156.1"/>
</dbReference>
<evidence type="ECO:0000313" key="3">
    <source>
        <dbReference type="Proteomes" id="UP001431010"/>
    </source>
</evidence>
<keyword evidence="3" id="KW-1185">Reference proteome</keyword>
<dbReference type="Pfam" id="PF20109">
    <property type="entry name" value="Trans_reg_dom"/>
    <property type="match status" value="1"/>
</dbReference>
<organism evidence="2 3">
    <name type="scientific">Bradyrhizobium ontarionense</name>
    <dbReference type="NCBI Taxonomy" id="2898149"/>
    <lineage>
        <taxon>Bacteria</taxon>
        <taxon>Pseudomonadati</taxon>
        <taxon>Pseudomonadota</taxon>
        <taxon>Alphaproteobacteria</taxon>
        <taxon>Hyphomicrobiales</taxon>
        <taxon>Nitrobacteraceae</taxon>
        <taxon>Bradyrhizobium</taxon>
    </lineage>
</organism>
<dbReference type="Proteomes" id="UP001431010">
    <property type="component" value="Chromosome"/>
</dbReference>
<name>A0ABY3R725_9BRAD</name>
<gene>
    <name evidence="2" type="ORF">LQG66_25505</name>
</gene>
<sequence>MSKFEWRSSEAYDLDHAADPNLAWECLRRNPDYQQDYQSLGDPEACAPSEFRNDWGLVFRG</sequence>
<dbReference type="EMBL" id="CP088156">
    <property type="protein sequence ID" value="UFZ02621.1"/>
    <property type="molecule type" value="Genomic_DNA"/>
</dbReference>
<evidence type="ECO:0000259" key="1">
    <source>
        <dbReference type="Pfam" id="PF20109"/>
    </source>
</evidence>
<proteinExistence type="predicted"/>
<protein>
    <submittedName>
        <fullName evidence="2">DUF6499 domain-containing protein</fullName>
    </submittedName>
</protein>
<dbReference type="InterPro" id="IPR045465">
    <property type="entry name" value="Trans_reg_dom"/>
</dbReference>